<gene>
    <name evidence="1" type="ORF">BV25DRAFT_1907281</name>
</gene>
<keyword evidence="2" id="KW-1185">Reference proteome</keyword>
<comment type="caution">
    <text evidence="1">The sequence shown here is derived from an EMBL/GenBank/DDBJ whole genome shotgun (WGS) entry which is preliminary data.</text>
</comment>
<reference evidence="1" key="1">
    <citation type="submission" date="2021-03" db="EMBL/GenBank/DDBJ databases">
        <authorList>
            <consortium name="DOE Joint Genome Institute"/>
            <person name="Ahrendt S."/>
            <person name="Looney B.P."/>
            <person name="Miyauchi S."/>
            <person name="Morin E."/>
            <person name="Drula E."/>
            <person name="Courty P.E."/>
            <person name="Chicoki N."/>
            <person name="Fauchery L."/>
            <person name="Kohler A."/>
            <person name="Kuo A."/>
            <person name="Labutti K."/>
            <person name="Pangilinan J."/>
            <person name="Lipzen A."/>
            <person name="Riley R."/>
            <person name="Andreopoulos W."/>
            <person name="He G."/>
            <person name="Johnson J."/>
            <person name="Barry K.W."/>
            <person name="Grigoriev I.V."/>
            <person name="Nagy L."/>
            <person name="Hibbett D."/>
            <person name="Henrissat B."/>
            <person name="Matheny P.B."/>
            <person name="Labbe J."/>
            <person name="Martin F."/>
        </authorList>
    </citation>
    <scope>NUCLEOTIDE SEQUENCE</scope>
    <source>
        <strain evidence="1">HHB10654</strain>
    </source>
</reference>
<proteinExistence type="predicted"/>
<evidence type="ECO:0000313" key="2">
    <source>
        <dbReference type="Proteomes" id="UP000814140"/>
    </source>
</evidence>
<name>A0ACB8T398_9AGAM</name>
<sequence>MASAASSKKPRRKPPRGRPENTSTLSQPAVEDTSTLSSLSSFSPRGDLFAFVSLAVDKHRIRVYDTGTGQSIAQHTVDASRVTAVSWAQFDPSESAPTAVEEEEDAPRRKRKKRASASALQASAHSSVALQVVVLGLSNGTLLIFSPSHGRILRTMSHPSSTSAIVAIDASLDGSSDLTIWTSGADSQVRVWDAQKSDLLSSSKTDDRIPASSLRVRPRVASDETEQIGYLVAHHSIRLLSSSSHPSTLTEVSSPTTLATFTGHASNILSLQWHPVDSNDQSPKHFASMAEADRHIHFWEVPQPAGEGKLLASAPLDSDARSISFYRSNLLALSASGRISVFAPSAEISSSQSSKKTKEKVVSLTPKSSISISVKQSSTTPQIVAASFVEDEGQIRVARLAGGVKPVFDVVKYLDESGNYIADVNIVHKDASAGLTHEDDTMTGAPNKRYAESANLAVRSALELGQDDTAEDAAMRDVDDGALDVDLAELSLGQRLTALDPGAAFTRDDSSDAPSDAEASRPAAASSITLTRTLTQALHSSDTRLLESCLTHTDAALILNTVRRLPPQLAVPLLNACVERLGRGKRAGTGNGRGGGAGSQRATGLLRWIKTVLVIHSAHLMTMPDLVARLSALHATLTTRLTLQESLLSLSGRLDMVLQQIELRTSAPLPSAQPSAAGTEKQKGKVPAASQREPRRYVEGESEDEEEDGMEVEVEEGSEAGSIEDVELGGESGSDDESEEEYDDDEEDSEEDDEGDEGGPRLNGFIDDEAVESDEDGSDEESE</sequence>
<reference evidence="1" key="2">
    <citation type="journal article" date="2022" name="New Phytol.">
        <title>Evolutionary transition to the ectomycorrhizal habit in the genomes of a hyperdiverse lineage of mushroom-forming fungi.</title>
        <authorList>
            <person name="Looney B."/>
            <person name="Miyauchi S."/>
            <person name="Morin E."/>
            <person name="Drula E."/>
            <person name="Courty P.E."/>
            <person name="Kohler A."/>
            <person name="Kuo A."/>
            <person name="LaButti K."/>
            <person name="Pangilinan J."/>
            <person name="Lipzen A."/>
            <person name="Riley R."/>
            <person name="Andreopoulos W."/>
            <person name="He G."/>
            <person name="Johnson J."/>
            <person name="Nolan M."/>
            <person name="Tritt A."/>
            <person name="Barry K.W."/>
            <person name="Grigoriev I.V."/>
            <person name="Nagy L.G."/>
            <person name="Hibbett D."/>
            <person name="Henrissat B."/>
            <person name="Matheny P.B."/>
            <person name="Labbe J."/>
            <person name="Martin F.M."/>
        </authorList>
    </citation>
    <scope>NUCLEOTIDE SEQUENCE</scope>
    <source>
        <strain evidence="1">HHB10654</strain>
    </source>
</reference>
<protein>
    <submittedName>
        <fullName evidence="1">NUC189-domain-containing protein</fullName>
    </submittedName>
</protein>
<dbReference type="Proteomes" id="UP000814140">
    <property type="component" value="Unassembled WGS sequence"/>
</dbReference>
<evidence type="ECO:0000313" key="1">
    <source>
        <dbReference type="EMBL" id="KAI0063200.1"/>
    </source>
</evidence>
<accession>A0ACB8T398</accession>
<organism evidence="1 2">
    <name type="scientific">Artomyces pyxidatus</name>
    <dbReference type="NCBI Taxonomy" id="48021"/>
    <lineage>
        <taxon>Eukaryota</taxon>
        <taxon>Fungi</taxon>
        <taxon>Dikarya</taxon>
        <taxon>Basidiomycota</taxon>
        <taxon>Agaricomycotina</taxon>
        <taxon>Agaricomycetes</taxon>
        <taxon>Russulales</taxon>
        <taxon>Auriscalpiaceae</taxon>
        <taxon>Artomyces</taxon>
    </lineage>
</organism>
<dbReference type="EMBL" id="MU277204">
    <property type="protein sequence ID" value="KAI0063200.1"/>
    <property type="molecule type" value="Genomic_DNA"/>
</dbReference>